<dbReference type="AlphaFoldDB" id="A0DMX0"/>
<dbReference type="OrthoDB" id="289804at2759"/>
<dbReference type="Pfam" id="PF01545">
    <property type="entry name" value="Cation_efflux"/>
    <property type="match status" value="1"/>
</dbReference>
<evidence type="ECO:0000256" key="2">
    <source>
        <dbReference type="ARBA" id="ARBA00022448"/>
    </source>
</evidence>
<evidence type="ECO:0000256" key="3">
    <source>
        <dbReference type="ARBA" id="ARBA00022692"/>
    </source>
</evidence>
<keyword evidence="2" id="KW-0813">Transport</keyword>
<dbReference type="eggNOG" id="KOG2802">
    <property type="taxonomic scope" value="Eukaryota"/>
</dbReference>
<dbReference type="GO" id="GO:0006829">
    <property type="term" value="P:zinc ion transport"/>
    <property type="evidence" value="ECO:0000318"/>
    <property type="project" value="GO_Central"/>
</dbReference>
<dbReference type="PANTHER" id="PTHR13414">
    <property type="entry name" value="HUEL-CATION TRANSPORTER"/>
    <property type="match status" value="1"/>
</dbReference>
<dbReference type="GeneID" id="5037569"/>
<dbReference type="GO" id="GO:0006882">
    <property type="term" value="P:intracellular zinc ion homeostasis"/>
    <property type="evidence" value="ECO:0000318"/>
    <property type="project" value="GO_Central"/>
</dbReference>
<sequence length="489" mass="57167">MHKIFRSIKSNKGSRFANKLPTYLERLKQQEEMDRKTNLDVLRREVFNDSIQLPIKFAAYYITNQQTFWAELTRSMIDASNHVILFATQIILIMGPNKQFPYGIEKVKHLVALIPSALFLYFGASISYESFLNIYNYGHYVGEIHSNAWGLALYLLSIGIETSVVFKNIRDAQAVDSNEEIKKGLFKQFLSVFQKKDPVLQAILYENAITLGSTLIPLLSSAFTLIYPTHAFEIVGSLAIGLIQLQLAYHLSAKNLSSLMGEQSISDFEVKKILEIIKQNQYVEKIQNEKAVMLGSRKFRFSAEITFNIKQINQDTESKYLERFDKVIYSESYRDREEYLQELLREIQEYVLASLHIQIQKIESAIRNEFPNCIHLDFEINKKFLAETYSIDDGNWLFRETLLKSPFKVEKWMLDEVDRLIKKITKKKKETYIETYQSLCSSVQYNQWNDLEDDDEQLKIIEDYRFEELQNELKGIDKKLQLKNQSKGQ</sequence>
<keyword evidence="8" id="KW-1185">Reference proteome</keyword>
<name>A0DMX0_PARTE</name>
<protein>
    <recommendedName>
        <fullName evidence="6">Cation efflux protein transmembrane domain-containing protein</fullName>
    </recommendedName>
</protein>
<dbReference type="STRING" id="5888.A0DMX0"/>
<organism evidence="7 8">
    <name type="scientific">Paramecium tetraurelia</name>
    <dbReference type="NCBI Taxonomy" id="5888"/>
    <lineage>
        <taxon>Eukaryota</taxon>
        <taxon>Sar</taxon>
        <taxon>Alveolata</taxon>
        <taxon>Ciliophora</taxon>
        <taxon>Intramacronucleata</taxon>
        <taxon>Oligohymenophorea</taxon>
        <taxon>Peniculida</taxon>
        <taxon>Parameciidae</taxon>
        <taxon>Paramecium</taxon>
    </lineage>
</organism>
<accession>A0DMX0</accession>
<dbReference type="GO" id="GO:0016020">
    <property type="term" value="C:membrane"/>
    <property type="evidence" value="ECO:0007669"/>
    <property type="project" value="UniProtKB-SubCell"/>
</dbReference>
<proteinExistence type="predicted"/>
<dbReference type="GO" id="GO:0008324">
    <property type="term" value="F:monoatomic cation transmembrane transporter activity"/>
    <property type="evidence" value="ECO:0007669"/>
    <property type="project" value="InterPro"/>
</dbReference>
<keyword evidence="5" id="KW-0472">Membrane</keyword>
<evidence type="ECO:0000259" key="6">
    <source>
        <dbReference type="Pfam" id="PF01545"/>
    </source>
</evidence>
<gene>
    <name evidence="7" type="ORF">GSPATT00018592001</name>
</gene>
<evidence type="ECO:0000313" key="8">
    <source>
        <dbReference type="Proteomes" id="UP000000600"/>
    </source>
</evidence>
<dbReference type="InterPro" id="IPR040177">
    <property type="entry name" value="SLC30A9"/>
</dbReference>
<dbReference type="InterPro" id="IPR058533">
    <property type="entry name" value="Cation_efflux_TM"/>
</dbReference>
<feature type="domain" description="Cation efflux protein transmembrane" evidence="6">
    <location>
        <begin position="47"/>
        <end position="260"/>
    </location>
</feature>
<evidence type="ECO:0000256" key="4">
    <source>
        <dbReference type="ARBA" id="ARBA00022989"/>
    </source>
</evidence>
<dbReference type="Gene3D" id="1.20.1510.10">
    <property type="entry name" value="Cation efflux protein transmembrane domain"/>
    <property type="match status" value="1"/>
</dbReference>
<keyword evidence="3" id="KW-0812">Transmembrane</keyword>
<dbReference type="HOGENOM" id="CLU_558347_0_0_1"/>
<dbReference type="EMBL" id="CT868507">
    <property type="protein sequence ID" value="CAK84387.1"/>
    <property type="molecule type" value="Genomic_DNA"/>
</dbReference>
<reference evidence="7 8" key="1">
    <citation type="journal article" date="2006" name="Nature">
        <title>Global trends of whole-genome duplications revealed by the ciliate Paramecium tetraurelia.</title>
        <authorList>
            <consortium name="Genoscope"/>
            <person name="Aury J.-M."/>
            <person name="Jaillon O."/>
            <person name="Duret L."/>
            <person name="Noel B."/>
            <person name="Jubin C."/>
            <person name="Porcel B.M."/>
            <person name="Segurens B."/>
            <person name="Daubin V."/>
            <person name="Anthouard V."/>
            <person name="Aiach N."/>
            <person name="Arnaiz O."/>
            <person name="Billaut A."/>
            <person name="Beisson J."/>
            <person name="Blanc I."/>
            <person name="Bouhouche K."/>
            <person name="Camara F."/>
            <person name="Duharcourt S."/>
            <person name="Guigo R."/>
            <person name="Gogendeau D."/>
            <person name="Katinka M."/>
            <person name="Keller A.-M."/>
            <person name="Kissmehl R."/>
            <person name="Klotz C."/>
            <person name="Koll F."/>
            <person name="Le Moue A."/>
            <person name="Lepere C."/>
            <person name="Malinsky S."/>
            <person name="Nowacki M."/>
            <person name="Nowak J.K."/>
            <person name="Plattner H."/>
            <person name="Poulain J."/>
            <person name="Ruiz F."/>
            <person name="Serrano V."/>
            <person name="Zagulski M."/>
            <person name="Dessen P."/>
            <person name="Betermier M."/>
            <person name="Weissenbach J."/>
            <person name="Scarpelli C."/>
            <person name="Schachter V."/>
            <person name="Sperling L."/>
            <person name="Meyer E."/>
            <person name="Cohen J."/>
            <person name="Wincker P."/>
        </authorList>
    </citation>
    <scope>NUCLEOTIDE SEQUENCE [LARGE SCALE GENOMIC DNA]</scope>
    <source>
        <strain evidence="7 8">Stock d4-2</strain>
    </source>
</reference>
<dbReference type="PANTHER" id="PTHR13414:SF9">
    <property type="entry name" value="PROTON-COUPLED ZINC ANTIPORTER SLC30A9, MITOCHONDRIAL"/>
    <property type="match status" value="1"/>
</dbReference>
<evidence type="ECO:0000256" key="1">
    <source>
        <dbReference type="ARBA" id="ARBA00004141"/>
    </source>
</evidence>
<keyword evidence="4" id="KW-1133">Transmembrane helix</keyword>
<dbReference type="InterPro" id="IPR027469">
    <property type="entry name" value="Cation_efflux_TMD_sf"/>
</dbReference>
<dbReference type="SUPFAM" id="SSF161111">
    <property type="entry name" value="Cation efflux protein transmembrane domain-like"/>
    <property type="match status" value="1"/>
</dbReference>
<dbReference type="GO" id="GO:0005783">
    <property type="term" value="C:endoplasmic reticulum"/>
    <property type="evidence" value="ECO:0000318"/>
    <property type="project" value="GO_Central"/>
</dbReference>
<evidence type="ECO:0000313" key="7">
    <source>
        <dbReference type="EMBL" id="CAK84387.1"/>
    </source>
</evidence>
<dbReference type="Proteomes" id="UP000000600">
    <property type="component" value="Unassembled WGS sequence"/>
</dbReference>
<dbReference type="RefSeq" id="XP_001451784.1">
    <property type="nucleotide sequence ID" value="XM_001451747.1"/>
</dbReference>
<evidence type="ECO:0000256" key="5">
    <source>
        <dbReference type="ARBA" id="ARBA00023136"/>
    </source>
</evidence>
<dbReference type="InParanoid" id="A0DMX0"/>
<dbReference type="OMA" id="SVQYNQW"/>
<comment type="subcellular location">
    <subcellularLocation>
        <location evidence="1">Membrane</location>
        <topology evidence="1">Multi-pass membrane protein</topology>
    </subcellularLocation>
</comment>
<dbReference type="KEGG" id="ptm:GSPATT00018592001"/>